<gene>
    <name evidence="9" type="ORF">NSCI0253_LOCUS17789</name>
</gene>
<dbReference type="GO" id="GO:0004222">
    <property type="term" value="F:metalloendopeptidase activity"/>
    <property type="evidence" value="ECO:0007669"/>
    <property type="project" value="InterPro"/>
</dbReference>
<keyword evidence="4 7" id="KW-0378">Hydrolase</keyword>
<organism evidence="9">
    <name type="scientific">Noctiluca scintillans</name>
    <name type="common">Sea sparkle</name>
    <name type="synonym">Red tide dinoflagellate</name>
    <dbReference type="NCBI Taxonomy" id="2966"/>
    <lineage>
        <taxon>Eukaryota</taxon>
        <taxon>Sar</taxon>
        <taxon>Alveolata</taxon>
        <taxon>Dinophyceae</taxon>
        <taxon>Noctilucales</taxon>
        <taxon>Noctilucaceae</taxon>
        <taxon>Noctiluca</taxon>
    </lineage>
</organism>
<dbReference type="InterPro" id="IPR024079">
    <property type="entry name" value="MetalloPept_cat_dom_sf"/>
</dbReference>
<evidence type="ECO:0000256" key="2">
    <source>
        <dbReference type="ARBA" id="ARBA00022670"/>
    </source>
</evidence>
<dbReference type="AlphaFoldDB" id="A0A7S1A5K9"/>
<dbReference type="EMBL" id="HBFQ01025113">
    <property type="protein sequence ID" value="CAD8843439.1"/>
    <property type="molecule type" value="Transcribed_RNA"/>
</dbReference>
<name>A0A7S1A5K9_NOCSC</name>
<dbReference type="InterPro" id="IPR001567">
    <property type="entry name" value="Pept_M3A_M3B_dom"/>
</dbReference>
<dbReference type="InterPro" id="IPR024077">
    <property type="entry name" value="Neurolysin/TOP_dom2"/>
</dbReference>
<comment type="similarity">
    <text evidence="1 7">Belongs to the peptidase M3 family.</text>
</comment>
<dbReference type="GO" id="GO:0006518">
    <property type="term" value="P:peptide metabolic process"/>
    <property type="evidence" value="ECO:0007669"/>
    <property type="project" value="TreeGrafter"/>
</dbReference>
<evidence type="ECO:0000259" key="8">
    <source>
        <dbReference type="Pfam" id="PF01432"/>
    </source>
</evidence>
<evidence type="ECO:0000256" key="3">
    <source>
        <dbReference type="ARBA" id="ARBA00022723"/>
    </source>
</evidence>
<evidence type="ECO:0000313" key="9">
    <source>
        <dbReference type="EMBL" id="CAD8843439.1"/>
    </source>
</evidence>
<dbReference type="GO" id="GO:0046872">
    <property type="term" value="F:metal ion binding"/>
    <property type="evidence" value="ECO:0007669"/>
    <property type="project" value="UniProtKB-UniRule"/>
</dbReference>
<protein>
    <recommendedName>
        <fullName evidence="8">Peptidase M3A/M3B catalytic domain-containing protein</fullName>
    </recommendedName>
</protein>
<reference evidence="9" key="1">
    <citation type="submission" date="2021-01" db="EMBL/GenBank/DDBJ databases">
        <authorList>
            <person name="Corre E."/>
            <person name="Pelletier E."/>
            <person name="Niang G."/>
            <person name="Scheremetjew M."/>
            <person name="Finn R."/>
            <person name="Kale V."/>
            <person name="Holt S."/>
            <person name="Cochrane G."/>
            <person name="Meng A."/>
            <person name="Brown T."/>
            <person name="Cohen L."/>
        </authorList>
    </citation>
    <scope>NUCLEOTIDE SEQUENCE</scope>
</reference>
<feature type="domain" description="Peptidase M3A/M3B catalytic" evidence="8">
    <location>
        <begin position="2"/>
        <end position="406"/>
    </location>
</feature>
<keyword evidence="2 7" id="KW-0645">Protease</keyword>
<evidence type="ECO:0000256" key="4">
    <source>
        <dbReference type="ARBA" id="ARBA00022801"/>
    </source>
</evidence>
<dbReference type="PANTHER" id="PTHR11804">
    <property type="entry name" value="PROTEASE M3 THIMET OLIGOPEPTIDASE-RELATED"/>
    <property type="match status" value="1"/>
</dbReference>
<dbReference type="SUPFAM" id="SSF55486">
    <property type="entry name" value="Metalloproteases ('zincins'), catalytic domain"/>
    <property type="match status" value="1"/>
</dbReference>
<evidence type="ECO:0000256" key="6">
    <source>
        <dbReference type="ARBA" id="ARBA00023049"/>
    </source>
</evidence>
<dbReference type="InterPro" id="IPR045090">
    <property type="entry name" value="Pept_M3A_M3B"/>
</dbReference>
<evidence type="ECO:0000256" key="5">
    <source>
        <dbReference type="ARBA" id="ARBA00022833"/>
    </source>
</evidence>
<evidence type="ECO:0000256" key="1">
    <source>
        <dbReference type="ARBA" id="ARBA00006040"/>
    </source>
</evidence>
<accession>A0A7S1A5K9</accession>
<proteinExistence type="inferred from homology"/>
<sequence>MLEPKMAASASRAKDFCQEMFEKVRPLRDAEMTRLAGRKAASGEPGGLHAWDLSFYEDMLKREELDLDDEHLKQFFPLESTIDQMLEVYSQFLGLSFQRNDSLPVWHEEVVAFEVLDGTAVVGHLFLDQFPRDGKFGHQMILPLAPCFTDGADCCVPACVNVSNLSRPEGGKPALLRWSEMKTLFHELGHAMHCICTSTRFSLLSWAWPMVPWPGGVEQDFLEVPSMALEKFACEPALLARVSRHVRGETIGEGTLVKLQEQDKWMKGIQESRFFAMALFDLEIHSRAPPYAFDGDENLTMQQLLDKIVTKYTGVPPIPGTHPAASWYHMVIGYDAGYYGYGWSDVYAADIFDMLLHSPEGLLSPETGRRLREAILSPCASRSGNDMLTSFLGREPSTEPFLRRIGAVTEATSR</sequence>
<dbReference type="GO" id="GO:0006508">
    <property type="term" value="P:proteolysis"/>
    <property type="evidence" value="ECO:0007669"/>
    <property type="project" value="UniProtKB-KW"/>
</dbReference>
<dbReference type="Gene3D" id="3.40.390.10">
    <property type="entry name" value="Collagenase (Catalytic Domain)"/>
    <property type="match status" value="1"/>
</dbReference>
<dbReference type="Pfam" id="PF01432">
    <property type="entry name" value="Peptidase_M3"/>
    <property type="match status" value="1"/>
</dbReference>
<dbReference type="PANTHER" id="PTHR11804:SF82">
    <property type="entry name" value="THIMET OLIGOPEPTIDASE-RELATED"/>
    <property type="match status" value="1"/>
</dbReference>
<comment type="cofactor">
    <cofactor evidence="7">
        <name>Zn(2+)</name>
        <dbReference type="ChEBI" id="CHEBI:29105"/>
    </cofactor>
    <text evidence="7">Binds 1 zinc ion.</text>
</comment>
<keyword evidence="5 7" id="KW-0862">Zinc</keyword>
<keyword evidence="3 7" id="KW-0479">Metal-binding</keyword>
<dbReference type="Gene3D" id="1.10.1370.10">
    <property type="entry name" value="Neurolysin, domain 3"/>
    <property type="match status" value="1"/>
</dbReference>
<keyword evidence="6 7" id="KW-0482">Metalloprotease</keyword>
<evidence type="ECO:0000256" key="7">
    <source>
        <dbReference type="RuleBase" id="RU003435"/>
    </source>
</evidence>